<sequence>MSHALNVAPWSKDRQLHTDIRLTQWSVLKPERDLECFYKSANKYLICYPLKERNNLLPMKGIPFQEHVVREVWESDGEILQDVRIFSFLLTSSSANQDSEFGFPIGEGDIKEKGREPSDLSSMICVIILVSNDGDKAFQLLKQLSQSTVIPCFSCHVLSLKLSITISILVANDVSQLSSPMMNLSMRLAILVANIIIAHLSCLKPEVRLPARCLVAVFASSLIQKRGHGQETDSRDCVSNKKQATKSQKANHQIIAQASTGVLFAVAKKLPSQSPKEDFLELLPLRGETWGEDIGNDIIECIEKHHIALDKTHKFNRQGKKCDWCNKQTFTEEICKVMELAIKIINSVIAKALDHCQFKEFLVEMEILCCITSYVVYQEEMECCGVQEDVVLRIEKDMLRWFGHTGGMIKRR</sequence>
<gene>
    <name evidence="1" type="ORF">J437_LFUL015584</name>
</gene>
<organism evidence="1 2">
    <name type="scientific">Ladona fulva</name>
    <name type="common">Scarce chaser dragonfly</name>
    <name type="synonym">Libellula fulva</name>
    <dbReference type="NCBI Taxonomy" id="123851"/>
    <lineage>
        <taxon>Eukaryota</taxon>
        <taxon>Metazoa</taxon>
        <taxon>Ecdysozoa</taxon>
        <taxon>Arthropoda</taxon>
        <taxon>Hexapoda</taxon>
        <taxon>Insecta</taxon>
        <taxon>Pterygota</taxon>
        <taxon>Palaeoptera</taxon>
        <taxon>Odonata</taxon>
        <taxon>Epiprocta</taxon>
        <taxon>Anisoptera</taxon>
        <taxon>Libelluloidea</taxon>
        <taxon>Libellulidae</taxon>
        <taxon>Ladona</taxon>
    </lineage>
</organism>
<dbReference type="EMBL" id="KZ308437">
    <property type="protein sequence ID" value="KAG8229633.1"/>
    <property type="molecule type" value="Genomic_DNA"/>
</dbReference>
<evidence type="ECO:0000313" key="1">
    <source>
        <dbReference type="EMBL" id="KAG8229633.1"/>
    </source>
</evidence>
<dbReference type="OrthoDB" id="425681at2759"/>
<name>A0A8K0KBZ3_LADFU</name>
<dbReference type="AlphaFoldDB" id="A0A8K0KBZ3"/>
<accession>A0A8K0KBZ3</accession>
<reference evidence="1" key="2">
    <citation type="submission" date="2017-10" db="EMBL/GenBank/DDBJ databases">
        <title>Ladona fulva Genome sequencing and assembly.</title>
        <authorList>
            <person name="Murali S."/>
            <person name="Richards S."/>
            <person name="Bandaranaike D."/>
            <person name="Bellair M."/>
            <person name="Blankenburg K."/>
            <person name="Chao H."/>
            <person name="Dinh H."/>
            <person name="Doddapaneni H."/>
            <person name="Dugan-Rocha S."/>
            <person name="Elkadiri S."/>
            <person name="Gnanaolivu R."/>
            <person name="Hernandez B."/>
            <person name="Skinner E."/>
            <person name="Javaid M."/>
            <person name="Lee S."/>
            <person name="Li M."/>
            <person name="Ming W."/>
            <person name="Munidasa M."/>
            <person name="Muniz J."/>
            <person name="Nguyen L."/>
            <person name="Hughes D."/>
            <person name="Osuji N."/>
            <person name="Pu L.-L."/>
            <person name="Puazo M."/>
            <person name="Qu C."/>
            <person name="Quiroz J."/>
            <person name="Raj R."/>
            <person name="Weissenberger G."/>
            <person name="Xin Y."/>
            <person name="Zou X."/>
            <person name="Han Y."/>
            <person name="Worley K."/>
            <person name="Muzny D."/>
            <person name="Gibbs R."/>
        </authorList>
    </citation>
    <scope>NUCLEOTIDE SEQUENCE</scope>
    <source>
        <strain evidence="1">Sampled in the wild</strain>
    </source>
</reference>
<keyword evidence="2" id="KW-1185">Reference proteome</keyword>
<reference evidence="1" key="1">
    <citation type="submission" date="2013-04" db="EMBL/GenBank/DDBJ databases">
        <authorList>
            <person name="Qu J."/>
            <person name="Murali S.C."/>
            <person name="Bandaranaike D."/>
            <person name="Bellair M."/>
            <person name="Blankenburg K."/>
            <person name="Chao H."/>
            <person name="Dinh H."/>
            <person name="Doddapaneni H."/>
            <person name="Downs B."/>
            <person name="Dugan-Rocha S."/>
            <person name="Elkadiri S."/>
            <person name="Gnanaolivu R.D."/>
            <person name="Hernandez B."/>
            <person name="Javaid M."/>
            <person name="Jayaseelan J.C."/>
            <person name="Lee S."/>
            <person name="Li M."/>
            <person name="Ming W."/>
            <person name="Munidasa M."/>
            <person name="Muniz J."/>
            <person name="Nguyen L."/>
            <person name="Ongeri F."/>
            <person name="Osuji N."/>
            <person name="Pu L.-L."/>
            <person name="Puazo M."/>
            <person name="Qu C."/>
            <person name="Quiroz J."/>
            <person name="Raj R."/>
            <person name="Weissenberger G."/>
            <person name="Xin Y."/>
            <person name="Zou X."/>
            <person name="Han Y."/>
            <person name="Richards S."/>
            <person name="Worley K."/>
            <person name="Muzny D."/>
            <person name="Gibbs R."/>
        </authorList>
    </citation>
    <scope>NUCLEOTIDE SEQUENCE</scope>
    <source>
        <strain evidence="1">Sampled in the wild</strain>
    </source>
</reference>
<proteinExistence type="predicted"/>
<evidence type="ECO:0000313" key="2">
    <source>
        <dbReference type="Proteomes" id="UP000792457"/>
    </source>
</evidence>
<dbReference type="Proteomes" id="UP000792457">
    <property type="component" value="Unassembled WGS sequence"/>
</dbReference>
<protein>
    <submittedName>
        <fullName evidence="1">Uncharacterized protein</fullName>
    </submittedName>
</protein>
<comment type="caution">
    <text evidence="1">The sequence shown here is derived from an EMBL/GenBank/DDBJ whole genome shotgun (WGS) entry which is preliminary data.</text>
</comment>